<dbReference type="HAMAP" id="MF_00036_B">
    <property type="entry name" value="Ala_tRNA_synth_B"/>
    <property type="match status" value="1"/>
</dbReference>
<comment type="domain">
    <text evidence="9">Consists of three domains; the N-terminal catalytic domain, the editing domain and the C-terminal C-Ala domain. The editing domain removes incorrectly charged amino acids, while the C-Ala domain, along with tRNA(Ala), serves as a bridge to cooperatively bring together the editing and aminoacylation centers thus stimulating deacylation of misacylated tRNAs.</text>
</comment>
<evidence type="ECO:0000256" key="9">
    <source>
        <dbReference type="HAMAP-Rule" id="MF_00036"/>
    </source>
</evidence>
<feature type="domain" description="Alanyl-transfer RNA synthetases family profile" evidence="10">
    <location>
        <begin position="1"/>
        <end position="594"/>
    </location>
</feature>
<dbReference type="PANTHER" id="PTHR11777:SF9">
    <property type="entry name" value="ALANINE--TRNA LIGASE, CYTOPLASMIC"/>
    <property type="match status" value="1"/>
</dbReference>
<dbReference type="EC" id="6.1.1.7" evidence="9"/>
<keyword evidence="3 9" id="KW-0436">Ligase</keyword>
<dbReference type="Pfam" id="PF01411">
    <property type="entry name" value="tRNA-synt_2c"/>
    <property type="match status" value="1"/>
</dbReference>
<dbReference type="GO" id="GO:0005737">
    <property type="term" value="C:cytoplasm"/>
    <property type="evidence" value="ECO:0007669"/>
    <property type="project" value="UniProtKB-SubCell"/>
</dbReference>
<dbReference type="Gene3D" id="3.30.54.20">
    <property type="match status" value="1"/>
</dbReference>
<evidence type="ECO:0000256" key="6">
    <source>
        <dbReference type="ARBA" id="ARBA00022884"/>
    </source>
</evidence>
<feature type="binding site" evidence="9">
    <location>
        <position position="454"/>
    </location>
    <ligand>
        <name>Zn(2+)</name>
        <dbReference type="ChEBI" id="CHEBI:29105"/>
    </ligand>
</feature>
<evidence type="ECO:0000256" key="8">
    <source>
        <dbReference type="ARBA" id="ARBA00023146"/>
    </source>
</evidence>
<dbReference type="SUPFAM" id="SSF55681">
    <property type="entry name" value="Class II aaRS and biotin synthetases"/>
    <property type="match status" value="1"/>
</dbReference>
<dbReference type="PRINTS" id="PR00980">
    <property type="entry name" value="TRNASYNTHALA"/>
</dbReference>
<keyword evidence="9" id="KW-0479">Metal-binding</keyword>
<dbReference type="InterPro" id="IPR002318">
    <property type="entry name" value="Ala-tRNA-lgiase_IIc"/>
</dbReference>
<dbReference type="Proteomes" id="UP000178974">
    <property type="component" value="Unassembled WGS sequence"/>
</dbReference>
<evidence type="ECO:0000256" key="5">
    <source>
        <dbReference type="ARBA" id="ARBA00022840"/>
    </source>
</evidence>
<dbReference type="InterPro" id="IPR045864">
    <property type="entry name" value="aa-tRNA-synth_II/BPL/LPL"/>
</dbReference>
<dbReference type="GO" id="GO:0000049">
    <property type="term" value="F:tRNA binding"/>
    <property type="evidence" value="ECO:0007669"/>
    <property type="project" value="UniProtKB-KW"/>
</dbReference>
<accession>A0A1F5CJV3</accession>
<dbReference type="SUPFAM" id="SSF55186">
    <property type="entry name" value="ThrRS/AlaRS common domain"/>
    <property type="match status" value="1"/>
</dbReference>
<evidence type="ECO:0000256" key="4">
    <source>
        <dbReference type="ARBA" id="ARBA00022741"/>
    </source>
</evidence>
<name>A0A1F5CJV3_9BACT</name>
<sequence length="594" mass="67556">MTSREIRQKFLKFFEKRGHKIVSSSSLVPKDDPSVLLTTAGMQQFKPYYMGNKDPIKDFGTKRTTSIQKSFRTPDIDEVGDESHLTFFEMLGNFSFGDYFKEDAIKWGWEFITEELKISPERCHVSVFAGDPSTSSGQAVPEDKESKKIWKSLGLADDKIKKAGRKDNFWGPTGSEGPCGPTSEIYVDGLEIWNLVFNEYYCHADKTLEPLKQNGIDTGMGFERLAMVSQSAPTVFETDLFLPLVQIIPHKEILNETKAVRIIADHIRGATFLIADGVLPSNVERGYILRRILRRAIRYGKVLKLDKNFLIPLSQKVIEMYKEFYPELSVKREDILTVIEKEEEKFSKTLENGLKELGKILVAKADKIISGKEAFYLYESYGFPMELTREIATEKRFAIDETGWEIAFKEHQEISRAGAEKKFGGHGIAEITNHKSQITNSDAGKITRLHTATHLLHQALHDILGQEAEVRQMGSDINAERTRFDFTFPRKLFSEEINKIEEVVNKKIKLDLPVFNKKMNKEDAIRLGARAFFKEKYPDEVNVYSIGDPDPSKAYSKELCGGPHVDSTGEIGYFKIIKEESSSAGVRRIRAIIE</sequence>
<dbReference type="InterPro" id="IPR018165">
    <property type="entry name" value="Ala-tRNA-synth_IIc_core"/>
</dbReference>
<feature type="binding site" evidence="9">
    <location>
        <position position="450"/>
    </location>
    <ligand>
        <name>Zn(2+)</name>
        <dbReference type="ChEBI" id="CHEBI:29105"/>
    </ligand>
</feature>
<dbReference type="InterPro" id="IPR050058">
    <property type="entry name" value="Ala-tRNA_ligase"/>
</dbReference>
<dbReference type="InterPro" id="IPR012947">
    <property type="entry name" value="tRNA_SAD"/>
</dbReference>
<comment type="function">
    <text evidence="9">Catalyzes the attachment of alanine to tRNA(Ala) in a two-step reaction: alanine is first activated by ATP to form Ala-AMP and then transferred to the acceptor end of tRNA(Ala). Also edits incorrectly charged Ser-tRNA(Ala) and Gly-tRNA(Ala) via its editing domain.</text>
</comment>
<dbReference type="GO" id="GO:0005524">
    <property type="term" value="F:ATP binding"/>
    <property type="evidence" value="ECO:0007669"/>
    <property type="project" value="UniProtKB-UniRule"/>
</dbReference>
<dbReference type="InterPro" id="IPR018163">
    <property type="entry name" value="Thr/Ala-tRNA-synth_IIc_edit"/>
</dbReference>
<keyword evidence="9" id="KW-0963">Cytoplasm</keyword>
<keyword evidence="2 9" id="KW-0820">tRNA-binding</keyword>
<dbReference type="CDD" id="cd00673">
    <property type="entry name" value="AlaRS_core"/>
    <property type="match status" value="1"/>
</dbReference>
<feature type="binding site" evidence="9">
    <location>
        <position position="560"/>
    </location>
    <ligand>
        <name>Zn(2+)</name>
        <dbReference type="ChEBI" id="CHEBI:29105"/>
    </ligand>
</feature>
<comment type="subcellular location">
    <subcellularLocation>
        <location evidence="9">Cytoplasm</location>
    </subcellularLocation>
</comment>
<keyword evidence="8 9" id="KW-0030">Aminoacyl-tRNA synthetase</keyword>
<comment type="similarity">
    <text evidence="1 9">Belongs to the class-II aminoacyl-tRNA synthetase family.</text>
</comment>
<evidence type="ECO:0000256" key="1">
    <source>
        <dbReference type="ARBA" id="ARBA00008226"/>
    </source>
</evidence>
<dbReference type="NCBIfam" id="NF002436">
    <property type="entry name" value="PRK01584.1"/>
    <property type="match status" value="1"/>
</dbReference>
<keyword evidence="9" id="KW-0862">Zinc</keyword>
<dbReference type="Pfam" id="PF07973">
    <property type="entry name" value="tRNA_SAD"/>
    <property type="match status" value="1"/>
</dbReference>
<protein>
    <recommendedName>
        <fullName evidence="9">Alanine--tRNA ligase</fullName>
        <ecNumber evidence="9">6.1.1.7</ecNumber>
    </recommendedName>
    <alternativeName>
        <fullName evidence="9">Alanyl-tRNA synthetase</fullName>
        <shortName evidence="9">AlaRS</shortName>
    </alternativeName>
</protein>
<dbReference type="PANTHER" id="PTHR11777">
    <property type="entry name" value="ALANYL-TRNA SYNTHETASE"/>
    <property type="match status" value="1"/>
</dbReference>
<proteinExistence type="inferred from homology"/>
<keyword evidence="7 9" id="KW-0648">Protein biosynthesis</keyword>
<dbReference type="SUPFAM" id="SSF101353">
    <property type="entry name" value="Putative anticodon-binding domain of alanyl-tRNA synthetase (AlaRS)"/>
    <property type="match status" value="1"/>
</dbReference>
<dbReference type="SMART" id="SM00863">
    <property type="entry name" value="tRNA_SAD"/>
    <property type="match status" value="1"/>
</dbReference>
<dbReference type="Gene3D" id="3.30.980.10">
    <property type="entry name" value="Threonyl-trna Synthetase, Chain A, domain 2"/>
    <property type="match status" value="1"/>
</dbReference>
<gene>
    <name evidence="9" type="primary">alaS</name>
    <name evidence="11" type="ORF">A2567_01690</name>
</gene>
<dbReference type="GO" id="GO:0008270">
    <property type="term" value="F:zinc ion binding"/>
    <property type="evidence" value="ECO:0007669"/>
    <property type="project" value="UniProtKB-UniRule"/>
</dbReference>
<evidence type="ECO:0000313" key="11">
    <source>
        <dbReference type="EMBL" id="OGD43151.1"/>
    </source>
</evidence>
<evidence type="ECO:0000256" key="3">
    <source>
        <dbReference type="ARBA" id="ARBA00022598"/>
    </source>
</evidence>
<keyword evidence="6 9" id="KW-0694">RNA-binding</keyword>
<evidence type="ECO:0000256" key="7">
    <source>
        <dbReference type="ARBA" id="ARBA00022917"/>
    </source>
</evidence>
<dbReference type="GO" id="GO:0002161">
    <property type="term" value="F:aminoacyl-tRNA deacylase activity"/>
    <property type="evidence" value="ECO:0007669"/>
    <property type="project" value="TreeGrafter"/>
</dbReference>
<comment type="caution">
    <text evidence="11">The sequence shown here is derived from an EMBL/GenBank/DDBJ whole genome shotgun (WGS) entry which is preliminary data.</text>
</comment>
<dbReference type="InterPro" id="IPR018164">
    <property type="entry name" value="Ala-tRNA-synth_IIc_N"/>
</dbReference>
<dbReference type="Gene3D" id="3.30.930.10">
    <property type="entry name" value="Bira Bifunctional Protein, Domain 2"/>
    <property type="match status" value="1"/>
</dbReference>
<dbReference type="FunFam" id="3.30.980.10:FF:000004">
    <property type="entry name" value="Alanine--tRNA ligase, cytoplasmic"/>
    <property type="match status" value="1"/>
</dbReference>
<dbReference type="EMBL" id="MEZA01000007">
    <property type="protein sequence ID" value="OGD43151.1"/>
    <property type="molecule type" value="Genomic_DNA"/>
</dbReference>
<feature type="binding site" evidence="9">
    <location>
        <position position="564"/>
    </location>
    <ligand>
        <name>Zn(2+)</name>
        <dbReference type="ChEBI" id="CHEBI:29105"/>
    </ligand>
</feature>
<dbReference type="InterPro" id="IPR023033">
    <property type="entry name" value="Ala_tRNA_ligase_euk/bac"/>
</dbReference>
<evidence type="ECO:0000256" key="2">
    <source>
        <dbReference type="ARBA" id="ARBA00022555"/>
    </source>
</evidence>
<dbReference type="GO" id="GO:0006419">
    <property type="term" value="P:alanyl-tRNA aminoacylation"/>
    <property type="evidence" value="ECO:0007669"/>
    <property type="project" value="UniProtKB-UniRule"/>
</dbReference>
<dbReference type="AlphaFoldDB" id="A0A1F5CJV3"/>
<keyword evidence="5 9" id="KW-0067">ATP-binding</keyword>
<comment type="catalytic activity">
    <reaction evidence="9">
        <text>tRNA(Ala) + L-alanine + ATP = L-alanyl-tRNA(Ala) + AMP + diphosphate</text>
        <dbReference type="Rhea" id="RHEA:12540"/>
        <dbReference type="Rhea" id="RHEA-COMP:9657"/>
        <dbReference type="Rhea" id="RHEA-COMP:9923"/>
        <dbReference type="ChEBI" id="CHEBI:30616"/>
        <dbReference type="ChEBI" id="CHEBI:33019"/>
        <dbReference type="ChEBI" id="CHEBI:57972"/>
        <dbReference type="ChEBI" id="CHEBI:78442"/>
        <dbReference type="ChEBI" id="CHEBI:78497"/>
        <dbReference type="ChEBI" id="CHEBI:456215"/>
        <dbReference type="EC" id="6.1.1.7"/>
    </reaction>
</comment>
<comment type="cofactor">
    <cofactor evidence="9">
        <name>Zn(2+)</name>
        <dbReference type="ChEBI" id="CHEBI:29105"/>
    </cofactor>
    <text evidence="9">Binds 1 zinc ion per subunit.</text>
</comment>
<dbReference type="GO" id="GO:0004813">
    <property type="term" value="F:alanine-tRNA ligase activity"/>
    <property type="evidence" value="ECO:0007669"/>
    <property type="project" value="UniProtKB-UniRule"/>
</dbReference>
<keyword evidence="4 9" id="KW-0547">Nucleotide-binding</keyword>
<evidence type="ECO:0000313" key="12">
    <source>
        <dbReference type="Proteomes" id="UP000178974"/>
    </source>
</evidence>
<reference evidence="11 12" key="1">
    <citation type="journal article" date="2016" name="Nat. Commun.">
        <title>Thousands of microbial genomes shed light on interconnected biogeochemical processes in an aquifer system.</title>
        <authorList>
            <person name="Anantharaman K."/>
            <person name="Brown C.T."/>
            <person name="Hug L.A."/>
            <person name="Sharon I."/>
            <person name="Castelle C.J."/>
            <person name="Probst A.J."/>
            <person name="Thomas B.C."/>
            <person name="Singh A."/>
            <person name="Wilkins M.J."/>
            <person name="Karaoz U."/>
            <person name="Brodie E.L."/>
            <person name="Williams K.H."/>
            <person name="Hubbard S.S."/>
            <person name="Banfield J.F."/>
        </authorList>
    </citation>
    <scope>NUCLEOTIDE SEQUENCE [LARGE SCALE GENOMIC DNA]</scope>
</reference>
<dbReference type="PROSITE" id="PS50860">
    <property type="entry name" value="AA_TRNA_LIGASE_II_ALA"/>
    <property type="match status" value="1"/>
</dbReference>
<evidence type="ECO:0000259" key="10">
    <source>
        <dbReference type="PROSITE" id="PS50860"/>
    </source>
</evidence>
<organism evidence="11 12">
    <name type="scientific">Candidatus Azambacteria bacterium RIFOXYD1_FULL_42_11</name>
    <dbReference type="NCBI Taxonomy" id="1797310"/>
    <lineage>
        <taxon>Bacteria</taxon>
        <taxon>Candidatus Azamiibacteriota</taxon>
    </lineage>
</organism>
<dbReference type="InterPro" id="IPR018162">
    <property type="entry name" value="Ala-tRNA-ligase_IIc_anticod-bd"/>
</dbReference>